<keyword evidence="2" id="KW-1185">Reference proteome</keyword>
<protein>
    <submittedName>
        <fullName evidence="1">Pyridoxamine 5'-phosphate oxidase family protein</fullName>
    </submittedName>
</protein>
<dbReference type="Pfam" id="PF12900">
    <property type="entry name" value="Pyridox_ox_2"/>
    <property type="match status" value="1"/>
</dbReference>
<dbReference type="InterPro" id="IPR024747">
    <property type="entry name" value="Pyridox_Oxase-rel"/>
</dbReference>
<dbReference type="EMBL" id="BAABKN010000019">
    <property type="protein sequence ID" value="GAA4743846.1"/>
    <property type="molecule type" value="Genomic_DNA"/>
</dbReference>
<dbReference type="SUPFAM" id="SSF50475">
    <property type="entry name" value="FMN-binding split barrel"/>
    <property type="match status" value="1"/>
</dbReference>
<organism evidence="1 2">
    <name type="scientific">Nocardioides endophyticus</name>
    <dbReference type="NCBI Taxonomy" id="1353775"/>
    <lineage>
        <taxon>Bacteria</taxon>
        <taxon>Bacillati</taxon>
        <taxon>Actinomycetota</taxon>
        <taxon>Actinomycetes</taxon>
        <taxon>Propionibacteriales</taxon>
        <taxon>Nocardioidaceae</taxon>
        <taxon>Nocardioides</taxon>
    </lineage>
</organism>
<dbReference type="InterPro" id="IPR012349">
    <property type="entry name" value="Split_barrel_FMN-bd"/>
</dbReference>
<comment type="caution">
    <text evidence="1">The sequence shown here is derived from an EMBL/GenBank/DDBJ whole genome shotgun (WGS) entry which is preliminary data.</text>
</comment>
<evidence type="ECO:0000313" key="1">
    <source>
        <dbReference type="EMBL" id="GAA4743846.1"/>
    </source>
</evidence>
<evidence type="ECO:0000313" key="2">
    <source>
        <dbReference type="Proteomes" id="UP001499882"/>
    </source>
</evidence>
<sequence>MDTTEGFPWTSGRLIELPPDECRRLLAAHAVGRVAWNGPLSPTVVPVNFVVVEDEIWFRTTAHSSLARELDDLAVTFQVDDVDEFTRSGWSVLVRGTAHVVYDATRLPHTWPDLETWPSGAHALHVVVEPREVTGRRLLPS</sequence>
<gene>
    <name evidence="1" type="ORF">GCM10023350_30720</name>
</gene>
<dbReference type="Gene3D" id="2.30.110.10">
    <property type="entry name" value="Electron Transport, Fmn-binding Protein, Chain A"/>
    <property type="match status" value="1"/>
</dbReference>
<proteinExistence type="predicted"/>
<reference evidence="2" key="1">
    <citation type="journal article" date="2019" name="Int. J. Syst. Evol. Microbiol.">
        <title>The Global Catalogue of Microorganisms (GCM) 10K type strain sequencing project: providing services to taxonomists for standard genome sequencing and annotation.</title>
        <authorList>
            <consortium name="The Broad Institute Genomics Platform"/>
            <consortium name="The Broad Institute Genome Sequencing Center for Infectious Disease"/>
            <person name="Wu L."/>
            <person name="Ma J."/>
        </authorList>
    </citation>
    <scope>NUCLEOTIDE SEQUENCE [LARGE SCALE GENOMIC DNA]</scope>
    <source>
        <strain evidence="2">JCM 18532</strain>
    </source>
</reference>
<dbReference type="Proteomes" id="UP001499882">
    <property type="component" value="Unassembled WGS sequence"/>
</dbReference>
<accession>A0ABP8Z1L4</accession>
<name>A0ABP8Z1L4_9ACTN</name>
<dbReference type="RefSeq" id="WP_345527696.1">
    <property type="nucleotide sequence ID" value="NZ_BAABKN010000019.1"/>
</dbReference>